<keyword evidence="5 6" id="KW-0472">Membrane</keyword>
<protein>
    <submittedName>
        <fullName evidence="9">Competence protein ComEC</fullName>
    </submittedName>
</protein>
<keyword evidence="4 6" id="KW-1133">Transmembrane helix</keyword>
<dbReference type="OrthoDB" id="9761531at2"/>
<feature type="domain" description="DUF4131" evidence="8">
    <location>
        <begin position="33"/>
        <end position="195"/>
    </location>
</feature>
<proteinExistence type="predicted"/>
<evidence type="ECO:0000256" key="2">
    <source>
        <dbReference type="ARBA" id="ARBA00022475"/>
    </source>
</evidence>
<dbReference type="EMBL" id="FOZP01000005">
    <property type="protein sequence ID" value="SFS58854.1"/>
    <property type="molecule type" value="Genomic_DNA"/>
</dbReference>
<evidence type="ECO:0000256" key="5">
    <source>
        <dbReference type="ARBA" id="ARBA00023136"/>
    </source>
</evidence>
<keyword evidence="3 6" id="KW-0812">Transmembrane</keyword>
<evidence type="ECO:0000256" key="6">
    <source>
        <dbReference type="SAM" id="Phobius"/>
    </source>
</evidence>
<organism evidence="9 10">
    <name type="scientific">Lutibacter maritimus</name>
    <dbReference type="NCBI Taxonomy" id="593133"/>
    <lineage>
        <taxon>Bacteria</taxon>
        <taxon>Pseudomonadati</taxon>
        <taxon>Bacteroidota</taxon>
        <taxon>Flavobacteriia</taxon>
        <taxon>Flavobacteriales</taxon>
        <taxon>Flavobacteriaceae</taxon>
        <taxon>Lutibacter</taxon>
    </lineage>
</organism>
<feature type="transmembrane region" description="Helical" evidence="6">
    <location>
        <begin position="58"/>
        <end position="80"/>
    </location>
</feature>
<accession>A0A1I6R2K0</accession>
<evidence type="ECO:0000313" key="9">
    <source>
        <dbReference type="EMBL" id="SFS58854.1"/>
    </source>
</evidence>
<feature type="transmembrane region" description="Helical" evidence="6">
    <location>
        <begin position="362"/>
        <end position="382"/>
    </location>
</feature>
<feature type="transmembrane region" description="Helical" evidence="6">
    <location>
        <begin position="394"/>
        <end position="413"/>
    </location>
</feature>
<feature type="transmembrane region" description="Helical" evidence="6">
    <location>
        <begin position="258"/>
        <end position="279"/>
    </location>
</feature>
<name>A0A1I6R2K0_9FLAO</name>
<dbReference type="NCBIfam" id="TIGR00360">
    <property type="entry name" value="ComEC_N-term"/>
    <property type="match status" value="1"/>
</dbReference>
<comment type="subcellular location">
    <subcellularLocation>
        <location evidence="1">Cell membrane</location>
        <topology evidence="1">Multi-pass membrane protein</topology>
    </subcellularLocation>
</comment>
<evidence type="ECO:0000259" key="8">
    <source>
        <dbReference type="Pfam" id="PF13567"/>
    </source>
</evidence>
<evidence type="ECO:0000259" key="7">
    <source>
        <dbReference type="Pfam" id="PF03772"/>
    </source>
</evidence>
<evidence type="ECO:0000256" key="3">
    <source>
        <dbReference type="ARBA" id="ARBA00022692"/>
    </source>
</evidence>
<dbReference type="GO" id="GO:0005886">
    <property type="term" value="C:plasma membrane"/>
    <property type="evidence" value="ECO:0007669"/>
    <property type="project" value="UniProtKB-SubCell"/>
</dbReference>
<dbReference type="PANTHER" id="PTHR30619">
    <property type="entry name" value="DNA INTERNALIZATION/COMPETENCE PROTEIN COMEC/REC2"/>
    <property type="match status" value="1"/>
</dbReference>
<feature type="transmembrane region" description="Helical" evidence="6">
    <location>
        <begin position="478"/>
        <end position="500"/>
    </location>
</feature>
<evidence type="ECO:0000256" key="4">
    <source>
        <dbReference type="ARBA" id="ARBA00022989"/>
    </source>
</evidence>
<dbReference type="InterPro" id="IPR025405">
    <property type="entry name" value="DUF4131"/>
</dbReference>
<dbReference type="AlphaFoldDB" id="A0A1I6R2K0"/>
<dbReference type="InterPro" id="IPR052159">
    <property type="entry name" value="Competence_DNA_uptake"/>
</dbReference>
<reference evidence="10" key="1">
    <citation type="submission" date="2016-10" db="EMBL/GenBank/DDBJ databases">
        <authorList>
            <person name="Varghese N."/>
            <person name="Submissions S."/>
        </authorList>
    </citation>
    <scope>NUCLEOTIDE SEQUENCE [LARGE SCALE GENOMIC DNA]</scope>
    <source>
        <strain evidence="10">DSM 24450</strain>
    </source>
</reference>
<dbReference type="PANTHER" id="PTHR30619:SF1">
    <property type="entry name" value="RECOMBINATION PROTEIN 2"/>
    <property type="match status" value="1"/>
</dbReference>
<dbReference type="Pfam" id="PF03772">
    <property type="entry name" value="Competence"/>
    <property type="match status" value="1"/>
</dbReference>
<feature type="transmembrane region" description="Helical" evidence="6">
    <location>
        <begin position="7"/>
        <end position="27"/>
    </location>
</feature>
<feature type="transmembrane region" description="Helical" evidence="6">
    <location>
        <begin position="337"/>
        <end position="356"/>
    </location>
</feature>
<sequence length="675" mass="77905">MIKFLKFVPIQITFFLIIGILIGNYFAINVVQLMFVCCTVILLLVVSNFLANKYLKYFNSLFTSFVFLTSVIIGISTITFQNDLNTTKHYSNQENFKMDVPVKSILKLRKELKSNTNYNKYEAIVVEIDEVNTVGKILVNIKKDNFKNLLFVDDELLVKTEFRAIPKQLNPYGFDYKKYLKNQQIHHQVYLNNSSILKLPKQSKTIYGIAASIRKSINQSLIKNGFKENELALINALLLGQRQTISEDLLDSYKDAGAIHILAVSGLHIGVILLLLLFLFKGLHQFKYGKLIATIFIISLLWFYALLAGLSASVVRAVTMFSALSIGLQLNKPSNIYNNLVISMFFLLLFHPFYLFEVGFQLSYLAVFSIVWIQPKFYNLWISEIWFFRKSWQLFTVSLAAQFGILPLSLFYFHQFPGLFFVANMLIIPFLGFILIAGIVVIILSLSNLLPQFLAIFYEYVLKLMNEIITWVSGFESFVIRNISISVLAMIGIYLCVSFALKWFEKRTFQRLILFLSTIIFLQSIYFFEKYQRQSEKEFIVFNTKESIIAIRKGEEVEFITSKAVNTINDYAIGIGVKNYKISETNKKLFHFKNETILVVDSLGFYNFNSVKPSIILLQQSPKINLNRLIKNVKPKLIIADGTNYKSYLKRWKNTCIKNKTPFYSTSQKGAYILK</sequence>
<dbReference type="Proteomes" id="UP000199312">
    <property type="component" value="Unassembled WGS sequence"/>
</dbReference>
<feature type="transmembrane region" description="Helical" evidence="6">
    <location>
        <begin position="291"/>
        <end position="307"/>
    </location>
</feature>
<keyword evidence="10" id="KW-1185">Reference proteome</keyword>
<evidence type="ECO:0000256" key="1">
    <source>
        <dbReference type="ARBA" id="ARBA00004651"/>
    </source>
</evidence>
<evidence type="ECO:0000313" key="10">
    <source>
        <dbReference type="Proteomes" id="UP000199312"/>
    </source>
</evidence>
<dbReference type="RefSeq" id="WP_090225818.1">
    <property type="nucleotide sequence ID" value="NZ_FOZP01000005.1"/>
</dbReference>
<dbReference type="InterPro" id="IPR004477">
    <property type="entry name" value="ComEC_N"/>
</dbReference>
<dbReference type="STRING" id="593133.SAMN04488006_2098"/>
<feature type="domain" description="ComEC/Rec2-related protein" evidence="7">
    <location>
        <begin position="237"/>
        <end position="505"/>
    </location>
</feature>
<feature type="transmembrane region" description="Helical" evidence="6">
    <location>
        <begin position="453"/>
        <end position="472"/>
    </location>
</feature>
<feature type="transmembrane region" description="Helical" evidence="6">
    <location>
        <begin position="512"/>
        <end position="528"/>
    </location>
</feature>
<feature type="transmembrane region" description="Helical" evidence="6">
    <location>
        <begin position="33"/>
        <end position="51"/>
    </location>
</feature>
<gene>
    <name evidence="9" type="ORF">SAMN04488006_2098</name>
</gene>
<dbReference type="Pfam" id="PF13567">
    <property type="entry name" value="DUF4131"/>
    <property type="match status" value="1"/>
</dbReference>
<keyword evidence="2" id="KW-1003">Cell membrane</keyword>
<feature type="transmembrane region" description="Helical" evidence="6">
    <location>
        <begin position="419"/>
        <end position="446"/>
    </location>
</feature>